<proteinExistence type="predicted"/>
<dbReference type="InterPro" id="IPR046496">
    <property type="entry name" value="DUF6589"/>
</dbReference>
<accession>A0A165LN01</accession>
<dbReference type="Pfam" id="PF20231">
    <property type="entry name" value="DUF6589"/>
    <property type="match status" value="1"/>
</dbReference>
<feature type="domain" description="DUF6589" evidence="2">
    <location>
        <begin position="445"/>
        <end position="886"/>
    </location>
</feature>
<reference evidence="3 4" key="1">
    <citation type="journal article" date="2016" name="Mol. Biol. Evol.">
        <title>Comparative Genomics of Early-Diverging Mushroom-Forming Fungi Provides Insights into the Origins of Lignocellulose Decay Capabilities.</title>
        <authorList>
            <person name="Nagy L.G."/>
            <person name="Riley R."/>
            <person name="Tritt A."/>
            <person name="Adam C."/>
            <person name="Daum C."/>
            <person name="Floudas D."/>
            <person name="Sun H."/>
            <person name="Yadav J.S."/>
            <person name="Pangilinan J."/>
            <person name="Larsson K.H."/>
            <person name="Matsuura K."/>
            <person name="Barry K."/>
            <person name="Labutti K."/>
            <person name="Kuo R."/>
            <person name="Ohm R.A."/>
            <person name="Bhattacharya S.S."/>
            <person name="Shirouzu T."/>
            <person name="Yoshinaga Y."/>
            <person name="Martin F.M."/>
            <person name="Grigoriev I.V."/>
            <person name="Hibbett D.S."/>
        </authorList>
    </citation>
    <scope>NUCLEOTIDE SEQUENCE [LARGE SCALE GENOMIC DNA]</scope>
    <source>
        <strain evidence="3 4">HHB12029</strain>
    </source>
</reference>
<name>A0A165LN01_EXIGL</name>
<evidence type="ECO:0000313" key="4">
    <source>
        <dbReference type="Proteomes" id="UP000077266"/>
    </source>
</evidence>
<evidence type="ECO:0000256" key="1">
    <source>
        <dbReference type="SAM" id="MobiDB-lite"/>
    </source>
</evidence>
<feature type="compositionally biased region" description="Acidic residues" evidence="1">
    <location>
        <begin position="1001"/>
        <end position="1041"/>
    </location>
</feature>
<feature type="region of interest" description="Disordered" evidence="1">
    <location>
        <begin position="1000"/>
        <end position="1041"/>
    </location>
</feature>
<keyword evidence="4" id="KW-1185">Reference proteome</keyword>
<dbReference type="AlphaFoldDB" id="A0A165LN01"/>
<protein>
    <recommendedName>
        <fullName evidence="2">DUF6589 domain-containing protein</fullName>
    </recommendedName>
</protein>
<dbReference type="OrthoDB" id="3256296at2759"/>
<feature type="compositionally biased region" description="Low complexity" evidence="1">
    <location>
        <begin position="58"/>
        <end position="76"/>
    </location>
</feature>
<organism evidence="3 4">
    <name type="scientific">Exidia glandulosa HHB12029</name>
    <dbReference type="NCBI Taxonomy" id="1314781"/>
    <lineage>
        <taxon>Eukaryota</taxon>
        <taxon>Fungi</taxon>
        <taxon>Dikarya</taxon>
        <taxon>Basidiomycota</taxon>
        <taxon>Agaricomycotina</taxon>
        <taxon>Agaricomycetes</taxon>
        <taxon>Auriculariales</taxon>
        <taxon>Exidiaceae</taxon>
        <taxon>Exidia</taxon>
    </lineage>
</organism>
<evidence type="ECO:0000313" key="3">
    <source>
        <dbReference type="EMBL" id="KZV98080.1"/>
    </source>
</evidence>
<feature type="region of interest" description="Disordered" evidence="1">
    <location>
        <begin position="223"/>
        <end position="251"/>
    </location>
</feature>
<gene>
    <name evidence="3" type="ORF">EXIGLDRAFT_669591</name>
</gene>
<dbReference type="Proteomes" id="UP000077266">
    <property type="component" value="Unassembled WGS sequence"/>
</dbReference>
<dbReference type="EMBL" id="KV425922">
    <property type="protein sequence ID" value="KZV98080.1"/>
    <property type="molecule type" value="Genomic_DNA"/>
</dbReference>
<dbReference type="STRING" id="1314781.A0A165LN01"/>
<dbReference type="InParanoid" id="A0A165LN01"/>
<sequence length="1041" mass="116637">MSELRSYWEWGSPYDPSVAQTDPFAPLLAPTPTDSAAYRPCPTCGTPVTQERLDQHVADAPAASTAASTAAGPSSAEQNSSVTRQYAARRTDKAKVFPIMALIYESGLTLGEVLTHIFTPGFFAPKSAGVLAGARTYGRMVGAFLRGATSARVSTVLDLWMRHPSGLPKHDNIERSLFFSLSTPWANLKHARVTLTSWAAQACARALERETRHVIEPKHGLHALIHPPRVPGSQTERGENPVASSDAAAAAPNPRRLIKWSDVGAKTISEAQETFQSTTPLLWGFLRQVAQKQRVPGKDGGTEYRPWIHVVTGAIGQLLFCRRRTVNLLALQRSLTLFATQASTIVYRIESRFGTTTSYNTVLDSLRTAGNERIAAAREIARSPVRWFKFVFDNVQRYNRQWEMRSGRESAMLKGTAGTLFEMIGFHPSAHDLSEKVRLIAEGRRYAVTAGDLRRLIDFPHVHRIKALHWLQVLIEFVPELACYRQGVKDLFRDAAKEPTRPPGKTNIISLRTNAHDPQYTSGISRALDDYLETQLGQDAENWNRRVVIVGGDGATFEGLLRVKRERQNHDTEHERYEHIEPELELWHTGWTELTGIFAAHCGPTDSKDPSTLRASINLIGRKVPDLSKVEYQSSLDTLVLIGEARMLDCWRVKFDVYDLLDHFRTLADQDSLPTLDGLLVLANELDNMYSSQRAQETAIRQRHRQSKEYRVPEDPEWTRSRTDAEIGEAEGFGGDRVLSNAIGFLDDFLHIREWIYATADGEVGRLYEIIKIILFKFAGSGHNPRYLAYVLETILSLEFECPLALKLARLINWLVNPSGLPGHNVAGDLVQEHHIKPLTAHSRRANAAYDGDFERNVLSPNLDNLVALSRRIEDSVGLKSRSQKHTSKHTNPETRKLLAFYSRKQLHRFRIGRSYGYTAPSRYAVGMEQMPGKLKKFLDACRADNDVFGRFWSTSENDDHNAGDEHDASGDDVILEEQDPDEEPGIVVVDNGQIICIATEEGEDVQVEEEEDSDGEEEYAKDDALDELWSGDEGDGSEQE</sequence>
<evidence type="ECO:0000259" key="2">
    <source>
        <dbReference type="Pfam" id="PF20231"/>
    </source>
</evidence>
<feature type="region of interest" description="Disordered" evidence="1">
    <location>
        <begin position="58"/>
        <end position="85"/>
    </location>
</feature>